<dbReference type="PANTHER" id="PTHR35861:SF2">
    <property type="entry name" value="FELS-2 PROPHAGE PROTEIN"/>
    <property type="match status" value="1"/>
</dbReference>
<accession>A0A943DE69</accession>
<evidence type="ECO:0000313" key="2">
    <source>
        <dbReference type="Proteomes" id="UP000759273"/>
    </source>
</evidence>
<sequence>MPTKHGVYTTQAATGVSTPSVADSGIPFVVGAAPVQSADNYSAAALGLPVLCTSFAEAKAALGYSDDFASYDLCEVMYTHFQLFGCQPVILCNMLNPATMKATATAADINLTDHKALLPIDAINDASLVVKPSTSGSALAKGTDYEAYYSGENLVVEAIEGGSAYSASKLNIAYNKVDTSKVTKTVVAGGFAAVDSCMSTVGIVPDLLLAPKYSSESEVAAVMATKAGGINGMFGAKALVDLDTATANSYTAAVSTKADKGMTDANEIVCWPMATLGDRKLHMSCIVAGRMAATDTDNAGVPYESPSNKDAKIDGLCLADGTAVVLTFEQANALNGGGIVTALNFMGAWKVWGNYTGCYPSSTDPKDMFIPCGRMFAYVQNTIIRTCWQFLDKPMNRRLLDTITDTVNIWLNGLVGSGYLLGARVEISEDENPVTQLMAGIIKIHVYMTPASPAQEIDFVLEYDSSYVTSALTA</sequence>
<protein>
    <submittedName>
        <fullName evidence="1">Phage tail protein</fullName>
    </submittedName>
</protein>
<dbReference type="InterPro" id="IPR052042">
    <property type="entry name" value="Tail_sheath_structural"/>
</dbReference>
<proteinExistence type="predicted"/>
<dbReference type="PANTHER" id="PTHR35861">
    <property type="match status" value="1"/>
</dbReference>
<organism evidence="1 2">
    <name type="scientific">Subdoligranulum variabile</name>
    <dbReference type="NCBI Taxonomy" id="214851"/>
    <lineage>
        <taxon>Bacteria</taxon>
        <taxon>Bacillati</taxon>
        <taxon>Bacillota</taxon>
        <taxon>Clostridia</taxon>
        <taxon>Eubacteriales</taxon>
        <taxon>Oscillospiraceae</taxon>
        <taxon>Subdoligranulum</taxon>
    </lineage>
</organism>
<name>A0A943DE69_9FIRM</name>
<evidence type="ECO:0000313" key="1">
    <source>
        <dbReference type="EMBL" id="MBS5331304.1"/>
    </source>
</evidence>
<comment type="caution">
    <text evidence="1">The sequence shown here is derived from an EMBL/GenBank/DDBJ whole genome shotgun (WGS) entry which is preliminary data.</text>
</comment>
<gene>
    <name evidence="1" type="ORF">KHY36_02090</name>
</gene>
<dbReference type="AlphaFoldDB" id="A0A943DE69"/>
<dbReference type="Proteomes" id="UP000759273">
    <property type="component" value="Unassembled WGS sequence"/>
</dbReference>
<dbReference type="EMBL" id="JAGZGG010000003">
    <property type="protein sequence ID" value="MBS5331304.1"/>
    <property type="molecule type" value="Genomic_DNA"/>
</dbReference>
<reference evidence="1" key="1">
    <citation type="submission" date="2021-02" db="EMBL/GenBank/DDBJ databases">
        <title>Infant gut strain persistence is associated with maternal origin, phylogeny, and functional potential including surface adhesion and iron acquisition.</title>
        <authorList>
            <person name="Lou Y.C."/>
        </authorList>
    </citation>
    <scope>NUCLEOTIDE SEQUENCE</scope>
    <source>
        <strain evidence="1">L3_101_000M1_dasL3_101_000M1_concoct_87</strain>
    </source>
</reference>